<dbReference type="InParanoid" id="M4B6X7"/>
<proteinExistence type="predicted"/>
<evidence type="ECO:0000313" key="2">
    <source>
        <dbReference type="Proteomes" id="UP000011713"/>
    </source>
</evidence>
<dbReference type="EMBL" id="JH598637">
    <property type="status" value="NOT_ANNOTATED_CDS"/>
    <property type="molecule type" value="Genomic_DNA"/>
</dbReference>
<dbReference type="VEuPathDB" id="FungiDB:HpaG802029"/>
<dbReference type="HOGENOM" id="CLU_2908822_0_0_1"/>
<sequence>MQEIESLQKLVFFYQLLPEREDDQKLLLLCTRSLGKAASPGGLKTFSCFPRRTMRTTLTGRA</sequence>
<protein>
    <submittedName>
        <fullName evidence="1">Uncharacterized protein</fullName>
    </submittedName>
</protein>
<accession>M4B6X7</accession>
<reference evidence="1" key="2">
    <citation type="submission" date="2015-06" db="UniProtKB">
        <authorList>
            <consortium name="EnsemblProtists"/>
        </authorList>
    </citation>
    <scope>IDENTIFICATION</scope>
    <source>
        <strain evidence="1">Emoy2</strain>
    </source>
</reference>
<dbReference type="AlphaFoldDB" id="M4B6X7"/>
<reference evidence="2" key="1">
    <citation type="journal article" date="2010" name="Science">
        <title>Signatures of adaptation to obligate biotrophy in the Hyaloperonospora arabidopsidis genome.</title>
        <authorList>
            <person name="Baxter L."/>
            <person name="Tripathy S."/>
            <person name="Ishaque N."/>
            <person name="Boot N."/>
            <person name="Cabral A."/>
            <person name="Kemen E."/>
            <person name="Thines M."/>
            <person name="Ah-Fong A."/>
            <person name="Anderson R."/>
            <person name="Badejoko W."/>
            <person name="Bittner-Eddy P."/>
            <person name="Boore J.L."/>
            <person name="Chibucos M.C."/>
            <person name="Coates M."/>
            <person name="Dehal P."/>
            <person name="Delehaunty K."/>
            <person name="Dong S."/>
            <person name="Downton P."/>
            <person name="Dumas B."/>
            <person name="Fabro G."/>
            <person name="Fronick C."/>
            <person name="Fuerstenberg S.I."/>
            <person name="Fulton L."/>
            <person name="Gaulin E."/>
            <person name="Govers F."/>
            <person name="Hughes L."/>
            <person name="Humphray S."/>
            <person name="Jiang R.H."/>
            <person name="Judelson H."/>
            <person name="Kamoun S."/>
            <person name="Kyung K."/>
            <person name="Meijer H."/>
            <person name="Minx P."/>
            <person name="Morris P."/>
            <person name="Nelson J."/>
            <person name="Phuntumart V."/>
            <person name="Qutob D."/>
            <person name="Rehmany A."/>
            <person name="Rougon-Cardoso A."/>
            <person name="Ryden P."/>
            <person name="Torto-Alalibo T."/>
            <person name="Studholme D."/>
            <person name="Wang Y."/>
            <person name="Win J."/>
            <person name="Wood J."/>
            <person name="Clifton S.W."/>
            <person name="Rogers J."/>
            <person name="Van den Ackerveken G."/>
            <person name="Jones J.D."/>
            <person name="McDowell J.M."/>
            <person name="Beynon J."/>
            <person name="Tyler B.M."/>
        </authorList>
    </citation>
    <scope>NUCLEOTIDE SEQUENCE [LARGE SCALE GENOMIC DNA]</scope>
    <source>
        <strain evidence="2">Emoy2</strain>
    </source>
</reference>
<keyword evidence="2" id="KW-1185">Reference proteome</keyword>
<name>M4B6X7_HYAAE</name>
<dbReference type="EnsemblProtists" id="HpaT802029">
    <property type="protein sequence ID" value="HpaP802029"/>
    <property type="gene ID" value="HpaG802029"/>
</dbReference>
<dbReference type="Proteomes" id="UP000011713">
    <property type="component" value="Unassembled WGS sequence"/>
</dbReference>
<evidence type="ECO:0000313" key="1">
    <source>
        <dbReference type="EnsemblProtists" id="HpaP802029"/>
    </source>
</evidence>
<organism evidence="1 2">
    <name type="scientific">Hyaloperonospora arabidopsidis (strain Emoy2)</name>
    <name type="common">Downy mildew agent</name>
    <name type="synonym">Peronospora arabidopsidis</name>
    <dbReference type="NCBI Taxonomy" id="559515"/>
    <lineage>
        <taxon>Eukaryota</taxon>
        <taxon>Sar</taxon>
        <taxon>Stramenopiles</taxon>
        <taxon>Oomycota</taxon>
        <taxon>Peronosporomycetes</taxon>
        <taxon>Peronosporales</taxon>
        <taxon>Peronosporaceae</taxon>
        <taxon>Hyaloperonospora</taxon>
    </lineage>
</organism>